<comment type="similarity">
    <text evidence="2">Belongs to the bacterial solute-binding protein 5 family.</text>
</comment>
<dbReference type="RefSeq" id="WP_132939260.1">
    <property type="nucleotide sequence ID" value="NZ_CP119676.1"/>
</dbReference>
<dbReference type="SUPFAM" id="SSF53850">
    <property type="entry name" value="Periplasmic binding protein-like II"/>
    <property type="match status" value="1"/>
</dbReference>
<dbReference type="OrthoDB" id="9803988at2"/>
<dbReference type="Pfam" id="PF00496">
    <property type="entry name" value="SBP_bac_5"/>
    <property type="match status" value="1"/>
</dbReference>
<dbReference type="GO" id="GO:0030288">
    <property type="term" value="C:outer membrane-bounded periplasmic space"/>
    <property type="evidence" value="ECO:0007669"/>
    <property type="project" value="TreeGrafter"/>
</dbReference>
<feature type="chain" id="PRO_5020699953" evidence="4">
    <location>
        <begin position="23"/>
        <end position="518"/>
    </location>
</feature>
<evidence type="ECO:0000313" key="7">
    <source>
        <dbReference type="Proteomes" id="UP000295304"/>
    </source>
</evidence>
<gene>
    <name evidence="6" type="ORF">EDD55_106142</name>
</gene>
<sequence length="518" mass="56961">MRTKTAYALLGALWLFTGGIFAVPVAHGASDVLVIGKAEDPRTLDPAVTMANNAWTVTYPVYQRLVRYQTKDGKGLTTVEGELAKSWTVSPDGLVWTFTLRGGQKFDDGTPVTAQAVKFSFDRLLAIKQGPADAFPSLVSIDASNDTTVKFTLSKPFAPFLYTLANDGAAIVNPKIAAHAKNGDRAQGWLSVHSAGSGAYRVASWEKGQNIVLEPNPYYGETKPAFSKVIFKMIGEASARRLQLESGDIDIAENLPNDQLDALQKTPGVRVGEYPSLSVTYLYLNNKKGALANRDVREAISYAIDYKGIIDGILSGQAEQMRGPIPDGMWGHDKTVHQFSHDVAKAKALLKKSGVSVSKLGYLYATRDPNWEPIGLAVQANLADIGIKVDMENLAYATMRDRLGKGDFDIAIGNWAPDFSDPYMYMNYWFDSARLGLPGNRAFYVNPKVDKLIRKAATLTKQSDRLALYQKAQKIVVADAAYVYLFQKNARVAMRTNLKGFVYNPMLDEIYNIATMHK</sequence>
<accession>A0A4R3J9K8</accession>
<keyword evidence="3 4" id="KW-0732">Signal</keyword>
<dbReference type="GO" id="GO:0042938">
    <property type="term" value="P:dipeptide transport"/>
    <property type="evidence" value="ECO:0007669"/>
    <property type="project" value="TreeGrafter"/>
</dbReference>
<dbReference type="AlphaFoldDB" id="A0A4R3J9K8"/>
<evidence type="ECO:0000259" key="5">
    <source>
        <dbReference type="Pfam" id="PF00496"/>
    </source>
</evidence>
<dbReference type="InterPro" id="IPR030678">
    <property type="entry name" value="Peptide/Ni-bd"/>
</dbReference>
<evidence type="ECO:0000256" key="4">
    <source>
        <dbReference type="SAM" id="SignalP"/>
    </source>
</evidence>
<protein>
    <submittedName>
        <fullName evidence="6">Peptide/nickel transport system substrate-binding protein</fullName>
    </submittedName>
</protein>
<comment type="caution">
    <text evidence="6">The sequence shown here is derived from an EMBL/GenBank/DDBJ whole genome shotgun (WGS) entry which is preliminary data.</text>
</comment>
<dbReference type="GO" id="GO:1904680">
    <property type="term" value="F:peptide transmembrane transporter activity"/>
    <property type="evidence" value="ECO:0007669"/>
    <property type="project" value="TreeGrafter"/>
</dbReference>
<proteinExistence type="inferred from homology"/>
<evidence type="ECO:0000256" key="3">
    <source>
        <dbReference type="ARBA" id="ARBA00022729"/>
    </source>
</evidence>
<feature type="signal peptide" evidence="4">
    <location>
        <begin position="1"/>
        <end position="22"/>
    </location>
</feature>
<dbReference type="Gene3D" id="3.10.105.10">
    <property type="entry name" value="Dipeptide-binding Protein, Domain 3"/>
    <property type="match status" value="1"/>
</dbReference>
<reference evidence="6 7" key="1">
    <citation type="submission" date="2019-03" db="EMBL/GenBank/DDBJ databases">
        <title>Genomic Encyclopedia of Type Strains, Phase IV (KMG-IV): sequencing the most valuable type-strain genomes for metagenomic binning, comparative biology and taxonomic classification.</title>
        <authorList>
            <person name="Goeker M."/>
        </authorList>
    </citation>
    <scope>NUCLEOTIDE SEQUENCE [LARGE SCALE GENOMIC DNA]</scope>
    <source>
        <strain evidence="6 7">DSM 101688</strain>
    </source>
</reference>
<name>A0A4R3J9K8_9PROT</name>
<dbReference type="PANTHER" id="PTHR30290">
    <property type="entry name" value="PERIPLASMIC BINDING COMPONENT OF ABC TRANSPORTER"/>
    <property type="match status" value="1"/>
</dbReference>
<dbReference type="Proteomes" id="UP000295304">
    <property type="component" value="Unassembled WGS sequence"/>
</dbReference>
<dbReference type="InterPro" id="IPR000914">
    <property type="entry name" value="SBP_5_dom"/>
</dbReference>
<dbReference type="InterPro" id="IPR039424">
    <property type="entry name" value="SBP_5"/>
</dbReference>
<dbReference type="EMBL" id="SLZW01000006">
    <property type="protein sequence ID" value="TCS62184.1"/>
    <property type="molecule type" value="Genomic_DNA"/>
</dbReference>
<dbReference type="Gene3D" id="3.90.76.10">
    <property type="entry name" value="Dipeptide-binding Protein, Domain 1"/>
    <property type="match status" value="1"/>
</dbReference>
<evidence type="ECO:0000256" key="2">
    <source>
        <dbReference type="ARBA" id="ARBA00005695"/>
    </source>
</evidence>
<dbReference type="PANTHER" id="PTHR30290:SF38">
    <property type="entry name" value="D,D-DIPEPTIDE-BINDING PERIPLASMIC PROTEIN DDPA-RELATED"/>
    <property type="match status" value="1"/>
</dbReference>
<organism evidence="6 7">
    <name type="scientific">Varunaivibrio sulfuroxidans</name>
    <dbReference type="NCBI Taxonomy" id="1773489"/>
    <lineage>
        <taxon>Bacteria</taxon>
        <taxon>Pseudomonadati</taxon>
        <taxon>Pseudomonadota</taxon>
        <taxon>Alphaproteobacteria</taxon>
        <taxon>Rhodospirillales</taxon>
        <taxon>Magnetovibrionaceae</taxon>
        <taxon>Varunaivibrio</taxon>
    </lineage>
</organism>
<dbReference type="GO" id="GO:0043190">
    <property type="term" value="C:ATP-binding cassette (ABC) transporter complex"/>
    <property type="evidence" value="ECO:0007669"/>
    <property type="project" value="InterPro"/>
</dbReference>
<evidence type="ECO:0000313" key="6">
    <source>
        <dbReference type="EMBL" id="TCS62184.1"/>
    </source>
</evidence>
<keyword evidence="7" id="KW-1185">Reference proteome</keyword>
<comment type="subcellular location">
    <subcellularLocation>
        <location evidence="1">Periplasm</location>
    </subcellularLocation>
</comment>
<evidence type="ECO:0000256" key="1">
    <source>
        <dbReference type="ARBA" id="ARBA00004418"/>
    </source>
</evidence>
<dbReference type="CDD" id="cd08512">
    <property type="entry name" value="PBP2_NikA_DppA_OppA_like_7"/>
    <property type="match status" value="1"/>
</dbReference>
<dbReference type="Gene3D" id="3.40.190.10">
    <property type="entry name" value="Periplasmic binding protein-like II"/>
    <property type="match status" value="1"/>
</dbReference>
<dbReference type="PIRSF" id="PIRSF002741">
    <property type="entry name" value="MppA"/>
    <property type="match status" value="1"/>
</dbReference>
<feature type="domain" description="Solute-binding protein family 5" evidence="5">
    <location>
        <begin position="79"/>
        <end position="433"/>
    </location>
</feature>